<dbReference type="PANTHER" id="PTHR43401">
    <property type="entry name" value="L-THREONINE 3-DEHYDROGENASE"/>
    <property type="match status" value="1"/>
</dbReference>
<keyword evidence="3 12" id="KW-0862">Zinc</keyword>
<evidence type="ECO:0000256" key="11">
    <source>
        <dbReference type="ARBA" id="ARBA00049085"/>
    </source>
</evidence>
<evidence type="ECO:0000256" key="8">
    <source>
        <dbReference type="ARBA" id="ARBA00039102"/>
    </source>
</evidence>
<comment type="caution">
    <text evidence="15">The sequence shown here is derived from an EMBL/GenBank/DDBJ whole genome shotgun (WGS) entry which is preliminary data.</text>
</comment>
<dbReference type="InterPro" id="IPR050129">
    <property type="entry name" value="Zn_alcohol_dh"/>
</dbReference>
<evidence type="ECO:0000256" key="6">
    <source>
        <dbReference type="ARBA" id="ARBA00037908"/>
    </source>
</evidence>
<reference evidence="15" key="1">
    <citation type="submission" date="2022-03" db="EMBL/GenBank/DDBJ databases">
        <title>Streptomyces 7R015 and 7R016 isolated from Barleria lupulina in Thailand.</title>
        <authorList>
            <person name="Kanchanasin P."/>
            <person name="Phongsopitanun W."/>
            <person name="Tanasupawat S."/>
        </authorList>
    </citation>
    <scope>NUCLEOTIDE SEQUENCE</scope>
    <source>
        <strain evidence="15">7R016</strain>
    </source>
</reference>
<protein>
    <recommendedName>
        <fullName evidence="9">2-deoxy-scyllo-inosamine dehydrogenase</fullName>
        <ecNumber evidence="8">1.1.1.329</ecNumber>
    </recommendedName>
</protein>
<sequence>MRAAVYHGPRDVRVTSVPEPRGPGRGEVMLRVALCGLCGTDGHEYAHGPSMIPLERRHPASGHQGPMIPGHEFTGVIEQCGQDVTGLPEGTRVVAGAGHWCGSCPPCRAGRTNLCRNYYTYGLNTHGGLAEYVTVPAAMCTAVPDSCPDDSAVLAQPMAIALHALNRSGAAPGEPVVIIGAGGIGSLLVAAAASRDMPTHVLDLSPERLRTALALGAATARTADSEGLGAVAEARVPTVVEASGTASGLRSALALTPPGGRTVMLGLPSAPAEIDVRRAVISEIDLVSSSAHVCATDLPEAVQALTRRRISPLVVDRTVALEDVVAMALEPLVERQLPGKAVISLR</sequence>
<feature type="domain" description="Alcohol dehydrogenase-like C-terminal" evidence="13">
    <location>
        <begin position="183"/>
        <end position="305"/>
    </location>
</feature>
<dbReference type="InterPro" id="IPR013154">
    <property type="entry name" value="ADH-like_N"/>
</dbReference>
<dbReference type="Gene3D" id="3.40.50.720">
    <property type="entry name" value="NAD(P)-binding Rossmann-like Domain"/>
    <property type="match status" value="1"/>
</dbReference>
<evidence type="ECO:0000256" key="5">
    <source>
        <dbReference type="ARBA" id="ARBA00037678"/>
    </source>
</evidence>
<keyword evidence="4" id="KW-0560">Oxidoreductase</keyword>
<dbReference type="Gene3D" id="3.90.180.10">
    <property type="entry name" value="Medium-chain alcohol dehydrogenases, catalytic domain"/>
    <property type="match status" value="1"/>
</dbReference>
<evidence type="ECO:0000256" key="4">
    <source>
        <dbReference type="ARBA" id="ARBA00023002"/>
    </source>
</evidence>
<evidence type="ECO:0000259" key="14">
    <source>
        <dbReference type="Pfam" id="PF08240"/>
    </source>
</evidence>
<keyword evidence="16" id="KW-1185">Reference proteome</keyword>
<gene>
    <name evidence="15" type="ORF">MQN93_34800</name>
</gene>
<comment type="similarity">
    <text evidence="7">Belongs to the zinc-containing alcohol dehydrogenase family. DOIA dehydrogenase subfamily.</text>
</comment>
<feature type="domain" description="Alcohol dehydrogenase-like N-terminal" evidence="14">
    <location>
        <begin position="24"/>
        <end position="145"/>
    </location>
</feature>
<dbReference type="PANTHER" id="PTHR43401:SF2">
    <property type="entry name" value="L-THREONINE 3-DEHYDROGENASE"/>
    <property type="match status" value="1"/>
</dbReference>
<evidence type="ECO:0000256" key="9">
    <source>
        <dbReference type="ARBA" id="ARBA00039387"/>
    </source>
</evidence>
<dbReference type="InterPro" id="IPR013149">
    <property type="entry name" value="ADH-like_C"/>
</dbReference>
<dbReference type="PROSITE" id="PS00059">
    <property type="entry name" value="ADH_ZINC"/>
    <property type="match status" value="1"/>
</dbReference>
<accession>A0ABS9XS38</accession>
<evidence type="ECO:0000256" key="2">
    <source>
        <dbReference type="ARBA" id="ARBA00022723"/>
    </source>
</evidence>
<evidence type="ECO:0000256" key="10">
    <source>
        <dbReference type="ARBA" id="ARBA00048685"/>
    </source>
</evidence>
<name>A0ABS9XS38_9ACTN</name>
<dbReference type="InterPro" id="IPR002328">
    <property type="entry name" value="ADH_Zn_CS"/>
</dbReference>
<keyword evidence="2 12" id="KW-0479">Metal-binding</keyword>
<dbReference type="InterPro" id="IPR011032">
    <property type="entry name" value="GroES-like_sf"/>
</dbReference>
<dbReference type="EMBL" id="JALDAX010000018">
    <property type="protein sequence ID" value="MCI3244892.1"/>
    <property type="molecule type" value="Genomic_DNA"/>
</dbReference>
<evidence type="ECO:0000256" key="7">
    <source>
        <dbReference type="ARBA" id="ARBA00038004"/>
    </source>
</evidence>
<comment type="function">
    <text evidence="5">Catalyzes the oxidation of 2-deoxy-scyllo-inosamine (DOIA) with NAD(+) or NADP(+), forming 3-amino-2,3-dideoxy-scyllo-inosose (amino-DOI).</text>
</comment>
<evidence type="ECO:0000256" key="3">
    <source>
        <dbReference type="ARBA" id="ARBA00022833"/>
    </source>
</evidence>
<dbReference type="SUPFAM" id="SSF51735">
    <property type="entry name" value="NAD(P)-binding Rossmann-fold domains"/>
    <property type="match status" value="1"/>
</dbReference>
<comment type="catalytic activity">
    <reaction evidence="11">
        <text>2-deoxy-scyllo-inosamine + NADP(+) = 3-amino-2,3-dideoxy-scyllo-inosose + NADPH + H(+)</text>
        <dbReference type="Rhea" id="RHEA:33879"/>
        <dbReference type="ChEBI" id="CHEBI:15378"/>
        <dbReference type="ChEBI" id="CHEBI:57783"/>
        <dbReference type="ChEBI" id="CHEBI:58349"/>
        <dbReference type="ChEBI" id="CHEBI:65002"/>
        <dbReference type="ChEBI" id="CHEBI:65003"/>
        <dbReference type="EC" id="1.1.1.329"/>
    </reaction>
</comment>
<dbReference type="Pfam" id="PF08240">
    <property type="entry name" value="ADH_N"/>
    <property type="match status" value="1"/>
</dbReference>
<dbReference type="Proteomes" id="UP001165270">
    <property type="component" value="Unassembled WGS sequence"/>
</dbReference>
<comment type="catalytic activity">
    <reaction evidence="10">
        <text>2-deoxy-scyllo-inosamine + NAD(+) = 3-amino-2,3-dideoxy-scyllo-inosose + NADH + H(+)</text>
        <dbReference type="Rhea" id="RHEA:33883"/>
        <dbReference type="ChEBI" id="CHEBI:15378"/>
        <dbReference type="ChEBI" id="CHEBI:57540"/>
        <dbReference type="ChEBI" id="CHEBI:57945"/>
        <dbReference type="ChEBI" id="CHEBI:65002"/>
        <dbReference type="ChEBI" id="CHEBI:65003"/>
        <dbReference type="EC" id="1.1.1.329"/>
    </reaction>
</comment>
<evidence type="ECO:0000256" key="12">
    <source>
        <dbReference type="RuleBase" id="RU361277"/>
    </source>
</evidence>
<evidence type="ECO:0000313" key="15">
    <source>
        <dbReference type="EMBL" id="MCI3244892.1"/>
    </source>
</evidence>
<dbReference type="Pfam" id="PF00107">
    <property type="entry name" value="ADH_zinc_N"/>
    <property type="match status" value="1"/>
</dbReference>
<comment type="pathway">
    <text evidence="6">Metabolic intermediate biosynthesis; 2-deoxystreptamine biosynthesis; 2-deoxystreptamine from D-glucose 6-phosphate: step 3/4.</text>
</comment>
<evidence type="ECO:0000256" key="1">
    <source>
        <dbReference type="ARBA" id="ARBA00001947"/>
    </source>
</evidence>
<organism evidence="15 16">
    <name type="scientific">Streptomyces spinosisporus</name>
    <dbReference type="NCBI Taxonomy" id="2927582"/>
    <lineage>
        <taxon>Bacteria</taxon>
        <taxon>Bacillati</taxon>
        <taxon>Actinomycetota</taxon>
        <taxon>Actinomycetes</taxon>
        <taxon>Kitasatosporales</taxon>
        <taxon>Streptomycetaceae</taxon>
        <taxon>Streptomyces</taxon>
    </lineage>
</organism>
<dbReference type="InterPro" id="IPR036291">
    <property type="entry name" value="NAD(P)-bd_dom_sf"/>
</dbReference>
<proteinExistence type="inferred from homology"/>
<dbReference type="EC" id="1.1.1.329" evidence="8"/>
<evidence type="ECO:0000313" key="16">
    <source>
        <dbReference type="Proteomes" id="UP001165270"/>
    </source>
</evidence>
<evidence type="ECO:0000259" key="13">
    <source>
        <dbReference type="Pfam" id="PF00107"/>
    </source>
</evidence>
<dbReference type="SUPFAM" id="SSF50129">
    <property type="entry name" value="GroES-like"/>
    <property type="match status" value="1"/>
</dbReference>
<comment type="cofactor">
    <cofactor evidence="1 12">
        <name>Zn(2+)</name>
        <dbReference type="ChEBI" id="CHEBI:29105"/>
    </cofactor>
</comment>
<dbReference type="RefSeq" id="WP_242712651.1">
    <property type="nucleotide sequence ID" value="NZ_JALDAX010000018.1"/>
</dbReference>